<dbReference type="Proteomes" id="UP001334804">
    <property type="component" value="Chromosome"/>
</dbReference>
<dbReference type="EMBL" id="CP109071">
    <property type="protein sequence ID" value="WSA33750.1"/>
    <property type="molecule type" value="Genomic_DNA"/>
</dbReference>
<evidence type="ECO:0000259" key="4">
    <source>
        <dbReference type="Pfam" id="PF01494"/>
    </source>
</evidence>
<dbReference type="AlphaFoldDB" id="A0A1C6UB18"/>
<accession>A0A1C6UB18</accession>
<evidence type="ECO:0000256" key="2">
    <source>
        <dbReference type="ARBA" id="ARBA00023033"/>
    </source>
</evidence>
<reference evidence="6 8" key="2">
    <citation type="submission" date="2022-10" db="EMBL/GenBank/DDBJ databases">
        <title>The complete genomes of actinobacterial strains from the NBC collection.</title>
        <authorList>
            <person name="Joergensen T.S."/>
            <person name="Alvarez Arevalo M."/>
            <person name="Sterndorff E.B."/>
            <person name="Faurdal D."/>
            <person name="Vuksanovic O."/>
            <person name="Mourched A.-S."/>
            <person name="Charusanti P."/>
            <person name="Shaw S."/>
            <person name="Blin K."/>
            <person name="Weber T."/>
        </authorList>
    </citation>
    <scope>NUCLEOTIDE SEQUENCE [LARGE SCALE GENOMIC DNA]</scope>
    <source>
        <strain evidence="6 8">NBC 01809</strain>
    </source>
</reference>
<feature type="compositionally biased region" description="Basic and acidic residues" evidence="3">
    <location>
        <begin position="327"/>
        <end position="340"/>
    </location>
</feature>
<sequence>MGGSPLRILVVGAGIAGLAVARALRMAGFRPDVTERLPPGENAEAGLYLPGNAARALRRLDLDGPVRPLGQVIHRQRFLDATGAPLCEVDLDALWAGVGECRALPREELHRVLFTGAGGAVRHGAEMRTIDLLPHSVGVTFVDGTATEYDLVIGADGPRSSTRALAALGGPPRPAGQIVYRAVVRDAPPVAEWTALLGQRAGFLVVPIGAGWLHCYADEAGTVAPADPRARLRELFGHYGGPVPAVLEALDRVHVATTEEVELGRWSRGRVLLVGDAAHATAPTLSQGAAMALEDAVVLAESLRAAGGDVEAALSAYESRRRPRTRWVRDRTRDRNRTRDVPPALRDPLLRGRGGRIFGEHYRLLLGPL</sequence>
<name>A0A1C6UB18_9ACTN</name>
<feature type="region of interest" description="Disordered" evidence="3">
    <location>
        <begin position="325"/>
        <end position="346"/>
    </location>
</feature>
<evidence type="ECO:0000313" key="7">
    <source>
        <dbReference type="Proteomes" id="UP000199343"/>
    </source>
</evidence>
<keyword evidence="1" id="KW-0560">Oxidoreductase</keyword>
<dbReference type="PANTHER" id="PTHR13789">
    <property type="entry name" value="MONOOXYGENASE"/>
    <property type="match status" value="1"/>
</dbReference>
<dbReference type="SUPFAM" id="SSF51905">
    <property type="entry name" value="FAD/NAD(P)-binding domain"/>
    <property type="match status" value="1"/>
</dbReference>
<keyword evidence="8" id="KW-1185">Reference proteome</keyword>
<dbReference type="OrthoDB" id="9782160at2"/>
<dbReference type="Pfam" id="PF01494">
    <property type="entry name" value="FAD_binding_3"/>
    <property type="match status" value="1"/>
</dbReference>
<dbReference type="Gene3D" id="3.50.50.60">
    <property type="entry name" value="FAD/NAD(P)-binding domain"/>
    <property type="match status" value="1"/>
</dbReference>
<protein>
    <submittedName>
        <fullName evidence="5">2-polyprenyl-6-methoxyphenol hydroxylase</fullName>
    </submittedName>
    <submittedName>
        <fullName evidence="6">FAD-dependent monooxygenase</fullName>
    </submittedName>
</protein>
<dbReference type="PRINTS" id="PR00420">
    <property type="entry name" value="RNGMNOXGNASE"/>
</dbReference>
<dbReference type="PANTHER" id="PTHR13789:SF309">
    <property type="entry name" value="PUTATIVE (AFU_ORTHOLOGUE AFUA_6G14510)-RELATED"/>
    <property type="match status" value="1"/>
</dbReference>
<reference evidence="5 7" key="1">
    <citation type="submission" date="2016-06" db="EMBL/GenBank/DDBJ databases">
        <authorList>
            <person name="Kjaerup R.B."/>
            <person name="Dalgaard T.S."/>
            <person name="Juul-Madsen H.R."/>
        </authorList>
    </citation>
    <scope>NUCLEOTIDE SEQUENCE [LARGE SCALE GENOMIC DNA]</scope>
    <source>
        <strain evidence="5 7">DSM 43363</strain>
    </source>
</reference>
<evidence type="ECO:0000313" key="6">
    <source>
        <dbReference type="EMBL" id="WSA33750.1"/>
    </source>
</evidence>
<dbReference type="InterPro" id="IPR036188">
    <property type="entry name" value="FAD/NAD-bd_sf"/>
</dbReference>
<evidence type="ECO:0000256" key="3">
    <source>
        <dbReference type="SAM" id="MobiDB-lite"/>
    </source>
</evidence>
<feature type="domain" description="FAD-binding" evidence="4">
    <location>
        <begin position="8"/>
        <end position="331"/>
    </location>
</feature>
<proteinExistence type="predicted"/>
<gene>
    <name evidence="5" type="ORF">GA0070608_0822</name>
    <name evidence="6" type="ORF">OIE14_06800</name>
</gene>
<dbReference type="STRING" id="47871.GA0070608_0822"/>
<dbReference type="InterPro" id="IPR050493">
    <property type="entry name" value="FAD-dep_Monooxygenase_BioMet"/>
</dbReference>
<dbReference type="EMBL" id="FMIC01000002">
    <property type="protein sequence ID" value="SCL51222.1"/>
    <property type="molecule type" value="Genomic_DNA"/>
</dbReference>
<dbReference type="GO" id="GO:0071949">
    <property type="term" value="F:FAD binding"/>
    <property type="evidence" value="ECO:0007669"/>
    <property type="project" value="InterPro"/>
</dbReference>
<keyword evidence="2 6" id="KW-0503">Monooxygenase</keyword>
<dbReference type="Proteomes" id="UP000199343">
    <property type="component" value="Unassembled WGS sequence"/>
</dbReference>
<evidence type="ECO:0000256" key="1">
    <source>
        <dbReference type="ARBA" id="ARBA00023002"/>
    </source>
</evidence>
<evidence type="ECO:0000313" key="8">
    <source>
        <dbReference type="Proteomes" id="UP001334804"/>
    </source>
</evidence>
<dbReference type="InterPro" id="IPR002938">
    <property type="entry name" value="FAD-bd"/>
</dbReference>
<organism evidence="5 7">
    <name type="scientific">Micromonospora peucetia</name>
    <dbReference type="NCBI Taxonomy" id="47871"/>
    <lineage>
        <taxon>Bacteria</taxon>
        <taxon>Bacillati</taxon>
        <taxon>Actinomycetota</taxon>
        <taxon>Actinomycetes</taxon>
        <taxon>Micromonosporales</taxon>
        <taxon>Micromonosporaceae</taxon>
        <taxon>Micromonospora</taxon>
    </lineage>
</organism>
<dbReference type="RefSeq" id="WP_091621886.1">
    <property type="nucleotide sequence ID" value="NZ_CP109071.1"/>
</dbReference>
<dbReference type="GO" id="GO:0004497">
    <property type="term" value="F:monooxygenase activity"/>
    <property type="evidence" value="ECO:0007669"/>
    <property type="project" value="UniProtKB-KW"/>
</dbReference>
<evidence type="ECO:0000313" key="5">
    <source>
        <dbReference type="EMBL" id="SCL51222.1"/>
    </source>
</evidence>